<organism evidence="3 4">
    <name type="scientific">Paraglomus brasilianum</name>
    <dbReference type="NCBI Taxonomy" id="144538"/>
    <lineage>
        <taxon>Eukaryota</taxon>
        <taxon>Fungi</taxon>
        <taxon>Fungi incertae sedis</taxon>
        <taxon>Mucoromycota</taxon>
        <taxon>Glomeromycotina</taxon>
        <taxon>Glomeromycetes</taxon>
        <taxon>Paraglomerales</taxon>
        <taxon>Paraglomeraceae</taxon>
        <taxon>Paraglomus</taxon>
    </lineage>
</organism>
<proteinExistence type="predicted"/>
<dbReference type="InterPro" id="IPR056398">
    <property type="entry name" value="Tudor_Coilin"/>
</dbReference>
<evidence type="ECO:0000259" key="2">
    <source>
        <dbReference type="Pfam" id="PF23086"/>
    </source>
</evidence>
<feature type="domain" description="Coilin tudor" evidence="2">
    <location>
        <begin position="371"/>
        <end position="470"/>
    </location>
</feature>
<accession>A0A9N9G592</accession>
<protein>
    <submittedName>
        <fullName evidence="3">7969_t:CDS:1</fullName>
    </submittedName>
</protein>
<dbReference type="AlphaFoldDB" id="A0A9N9G592"/>
<dbReference type="OrthoDB" id="74813at2759"/>
<dbReference type="Pfam" id="PF23086">
    <property type="entry name" value="Tudor_Coilin"/>
    <property type="match status" value="1"/>
</dbReference>
<evidence type="ECO:0000313" key="3">
    <source>
        <dbReference type="EMBL" id="CAG8578320.1"/>
    </source>
</evidence>
<dbReference type="GO" id="GO:0015030">
    <property type="term" value="C:Cajal body"/>
    <property type="evidence" value="ECO:0007669"/>
    <property type="project" value="TreeGrafter"/>
</dbReference>
<sequence length="473" mass="54889">METDYFSDSHDWGLLNFLTFRQKEKNWTGDKWKEYNTYTETLRTIAKTRTNQQMAVTALDTFEAELLMIYRARCGIIISNKSFHKKDETNTKEVKEFWDKVEKKQKVKELENILEDLDYVFIVERALEHNDYINEVGKRRRTLLEKRREGQEEEEELSTRVILRKRKKVTYADSLSETDSSDDYVEESKRNKNKQISKQYVREENNTREIPNQNTPNDIFETSNHTPKSRIDKIKKRVDEVCEPSTDELILRPPLSLSSSANKKKGFVREMLGVKPKHVRFGADGSVEEVISTDNAEDTGETDLAFSGPGRLISTCMNFARKNNHRLSKKKINGDTDNESGKGNGTQPRETLDHDINECDTREEQIEVSRRDYDELQLYSGSPVVGDTIAYKIMEMSDSYTPEWSDFKEARILGFDTSSNLVTLQVCNKVSANKSRFGKFDLEEMEDYLVEGQNAETVSVEWDMLADVRKIVD</sequence>
<feature type="region of interest" description="Disordered" evidence="1">
    <location>
        <begin position="327"/>
        <end position="352"/>
    </location>
</feature>
<reference evidence="3" key="1">
    <citation type="submission" date="2021-06" db="EMBL/GenBank/DDBJ databases">
        <authorList>
            <person name="Kallberg Y."/>
            <person name="Tangrot J."/>
            <person name="Rosling A."/>
        </authorList>
    </citation>
    <scope>NUCLEOTIDE SEQUENCE</scope>
    <source>
        <strain evidence="3">BR232B</strain>
    </source>
</reference>
<feature type="compositionally biased region" description="Polar residues" evidence="1">
    <location>
        <begin position="208"/>
        <end position="226"/>
    </location>
</feature>
<dbReference type="EMBL" id="CAJVPI010000865">
    <property type="protein sequence ID" value="CAG8578320.1"/>
    <property type="molecule type" value="Genomic_DNA"/>
</dbReference>
<gene>
    <name evidence="3" type="ORF">PBRASI_LOCUS6481</name>
</gene>
<dbReference type="PANTHER" id="PTHR15197">
    <property type="entry name" value="COILIN P80"/>
    <property type="match status" value="1"/>
</dbReference>
<comment type="caution">
    <text evidence="3">The sequence shown here is derived from an EMBL/GenBank/DDBJ whole genome shotgun (WGS) entry which is preliminary data.</text>
</comment>
<dbReference type="GO" id="GO:0030620">
    <property type="term" value="F:U2 snRNA binding"/>
    <property type="evidence" value="ECO:0007669"/>
    <property type="project" value="TreeGrafter"/>
</dbReference>
<evidence type="ECO:0000313" key="4">
    <source>
        <dbReference type="Proteomes" id="UP000789739"/>
    </source>
</evidence>
<keyword evidence="4" id="KW-1185">Reference proteome</keyword>
<dbReference type="PANTHER" id="PTHR15197:SF0">
    <property type="entry name" value="COILIN"/>
    <property type="match status" value="1"/>
</dbReference>
<dbReference type="GO" id="GO:0000387">
    <property type="term" value="P:spliceosomal snRNP assembly"/>
    <property type="evidence" value="ECO:0007669"/>
    <property type="project" value="TreeGrafter"/>
</dbReference>
<evidence type="ECO:0000256" key="1">
    <source>
        <dbReference type="SAM" id="MobiDB-lite"/>
    </source>
</evidence>
<name>A0A9N9G592_9GLOM</name>
<dbReference type="Proteomes" id="UP000789739">
    <property type="component" value="Unassembled WGS sequence"/>
</dbReference>
<feature type="region of interest" description="Disordered" evidence="1">
    <location>
        <begin position="174"/>
        <end position="228"/>
    </location>
</feature>
<dbReference type="InterPro" id="IPR024822">
    <property type="entry name" value="Coilin"/>
</dbReference>
<dbReference type="GO" id="GO:0030619">
    <property type="term" value="F:U1 snRNA binding"/>
    <property type="evidence" value="ECO:0007669"/>
    <property type="project" value="TreeGrafter"/>
</dbReference>